<comment type="caution">
    <text evidence="1">The sequence shown here is derived from an EMBL/GenBank/DDBJ whole genome shotgun (WGS) entry which is preliminary data.</text>
</comment>
<reference evidence="1" key="1">
    <citation type="journal article" date="2022" name="Int. J. Mol. Sci.">
        <title>Draft Genome of Tanacetum Coccineum: Genomic Comparison of Closely Related Tanacetum-Family Plants.</title>
        <authorList>
            <person name="Yamashiro T."/>
            <person name="Shiraishi A."/>
            <person name="Nakayama K."/>
            <person name="Satake H."/>
        </authorList>
    </citation>
    <scope>NUCLEOTIDE SEQUENCE</scope>
</reference>
<name>A0ABQ4WMD4_9ASTR</name>
<evidence type="ECO:0000313" key="2">
    <source>
        <dbReference type="Proteomes" id="UP001151760"/>
    </source>
</evidence>
<dbReference type="Proteomes" id="UP001151760">
    <property type="component" value="Unassembled WGS sequence"/>
</dbReference>
<evidence type="ECO:0000313" key="1">
    <source>
        <dbReference type="EMBL" id="GJS54056.1"/>
    </source>
</evidence>
<protein>
    <recommendedName>
        <fullName evidence="3">Reverse transcriptase domain, Reverse transcriptase zinc-binding domain protein</fullName>
    </recommendedName>
</protein>
<evidence type="ECO:0008006" key="3">
    <source>
        <dbReference type="Google" id="ProtNLM"/>
    </source>
</evidence>
<sequence length="151" mass="17729">MESCTNKKKLLAFSWGRTPRLNSDARVKRKLKTQDTLRQWDVWDHLNFYAGLPTVAASLDSIFAHLIPISRKRSVRSVIAKLVFAASCYFIWQNRNYMLFKNQRRSHDQIMDVIKSVVRLKLLTCKFKRTNNVKALLHLWKLPDSLIQSSH</sequence>
<accession>A0ABQ4WMD4</accession>
<gene>
    <name evidence="1" type="ORF">Tco_0627418</name>
</gene>
<organism evidence="1 2">
    <name type="scientific">Tanacetum coccineum</name>
    <dbReference type="NCBI Taxonomy" id="301880"/>
    <lineage>
        <taxon>Eukaryota</taxon>
        <taxon>Viridiplantae</taxon>
        <taxon>Streptophyta</taxon>
        <taxon>Embryophyta</taxon>
        <taxon>Tracheophyta</taxon>
        <taxon>Spermatophyta</taxon>
        <taxon>Magnoliopsida</taxon>
        <taxon>eudicotyledons</taxon>
        <taxon>Gunneridae</taxon>
        <taxon>Pentapetalae</taxon>
        <taxon>asterids</taxon>
        <taxon>campanulids</taxon>
        <taxon>Asterales</taxon>
        <taxon>Asteraceae</taxon>
        <taxon>Asteroideae</taxon>
        <taxon>Anthemideae</taxon>
        <taxon>Anthemidinae</taxon>
        <taxon>Tanacetum</taxon>
    </lineage>
</organism>
<dbReference type="EMBL" id="BQNB010008769">
    <property type="protein sequence ID" value="GJS54056.1"/>
    <property type="molecule type" value="Genomic_DNA"/>
</dbReference>
<reference evidence="1" key="2">
    <citation type="submission" date="2022-01" db="EMBL/GenBank/DDBJ databases">
        <authorList>
            <person name="Yamashiro T."/>
            <person name="Shiraishi A."/>
            <person name="Satake H."/>
            <person name="Nakayama K."/>
        </authorList>
    </citation>
    <scope>NUCLEOTIDE SEQUENCE</scope>
</reference>
<keyword evidence="2" id="KW-1185">Reference proteome</keyword>
<proteinExistence type="predicted"/>